<evidence type="ECO:0000313" key="2">
    <source>
        <dbReference type="EMBL" id="CAF1226317.1"/>
    </source>
</evidence>
<protein>
    <submittedName>
        <fullName evidence="1">Uncharacterized protein</fullName>
    </submittedName>
</protein>
<dbReference type="AlphaFoldDB" id="A0A813PTQ9"/>
<sequence length="136" mass="16205">MHLQQILNSIRLFQNIYQYLEYLHKQISSNNFTGAACIAFMRAVTVRRRTARRSQRNFHVDHKEALEIADRNVQLIQLFDLNLLALQDAYDEKEVFETLKERYDEYVAYNRSMSSSVVNQSVYTYVRAQFRETVVE</sequence>
<dbReference type="EMBL" id="CAJNOJ010000006">
    <property type="protein sequence ID" value="CAF0755262.1"/>
    <property type="molecule type" value="Genomic_DNA"/>
</dbReference>
<comment type="caution">
    <text evidence="1">The sequence shown here is derived from an EMBL/GenBank/DDBJ whole genome shotgun (WGS) entry which is preliminary data.</text>
</comment>
<evidence type="ECO:0000313" key="3">
    <source>
        <dbReference type="Proteomes" id="UP000663828"/>
    </source>
</evidence>
<accession>A0A813PTQ9</accession>
<keyword evidence="3" id="KW-1185">Reference proteome</keyword>
<name>A0A813PTQ9_ADIRI</name>
<evidence type="ECO:0000313" key="1">
    <source>
        <dbReference type="EMBL" id="CAF0755262.1"/>
    </source>
</evidence>
<dbReference type="Proteomes" id="UP000663852">
    <property type="component" value="Unassembled WGS sequence"/>
</dbReference>
<dbReference type="Proteomes" id="UP000663828">
    <property type="component" value="Unassembled WGS sequence"/>
</dbReference>
<reference evidence="1" key="1">
    <citation type="submission" date="2021-02" db="EMBL/GenBank/DDBJ databases">
        <authorList>
            <person name="Nowell W R."/>
        </authorList>
    </citation>
    <scope>NUCLEOTIDE SEQUENCE</scope>
</reference>
<proteinExistence type="predicted"/>
<dbReference type="EMBL" id="CAJNOR010001959">
    <property type="protein sequence ID" value="CAF1226317.1"/>
    <property type="molecule type" value="Genomic_DNA"/>
</dbReference>
<organism evidence="1 4">
    <name type="scientific">Adineta ricciae</name>
    <name type="common">Rotifer</name>
    <dbReference type="NCBI Taxonomy" id="249248"/>
    <lineage>
        <taxon>Eukaryota</taxon>
        <taxon>Metazoa</taxon>
        <taxon>Spiralia</taxon>
        <taxon>Gnathifera</taxon>
        <taxon>Rotifera</taxon>
        <taxon>Eurotatoria</taxon>
        <taxon>Bdelloidea</taxon>
        <taxon>Adinetida</taxon>
        <taxon>Adinetidae</taxon>
        <taxon>Adineta</taxon>
    </lineage>
</organism>
<gene>
    <name evidence="1" type="ORF">EDS130_LOCUS2510</name>
    <name evidence="2" type="ORF">XAT740_LOCUS24980</name>
</gene>
<evidence type="ECO:0000313" key="4">
    <source>
        <dbReference type="Proteomes" id="UP000663852"/>
    </source>
</evidence>